<organism evidence="1 2">
    <name type="scientific">Streptomyces vulcanius</name>
    <dbReference type="NCBI Taxonomy" id="1441876"/>
    <lineage>
        <taxon>Bacteria</taxon>
        <taxon>Bacillati</taxon>
        <taxon>Actinomycetota</taxon>
        <taxon>Actinomycetes</taxon>
        <taxon>Kitasatosporales</taxon>
        <taxon>Streptomycetaceae</taxon>
        <taxon>Streptomyces</taxon>
    </lineage>
</organism>
<dbReference type="EMBL" id="JBHSFK010000002">
    <property type="protein sequence ID" value="MFC4498471.1"/>
    <property type="molecule type" value="Genomic_DNA"/>
</dbReference>
<name>A0ABV9AI71_9ACTN</name>
<proteinExistence type="predicted"/>
<gene>
    <name evidence="1" type="ORF">ACFPIH_02860</name>
</gene>
<comment type="caution">
    <text evidence="1">The sequence shown here is derived from an EMBL/GenBank/DDBJ whole genome shotgun (WGS) entry which is preliminary data.</text>
</comment>
<accession>A0ABV9AI71</accession>
<dbReference type="Proteomes" id="UP001595839">
    <property type="component" value="Unassembled WGS sequence"/>
</dbReference>
<sequence>MSVVGYTYGVDNLCPSCTIGRMRANEIKVARGSDHEEAIRRAAERVGVDFSDEGSYDSGDFPKAITSQQASTELTELPNGEWGQISDERCARCSKWMKLGEKSPSEAGLTRWVRDNYELPQALARDIAGKLREWGLSHPEFITEDNVREAAALFPHAWISYRFKDGDSTEVEPIHAPDYDGAECMHCNQPLEKHTSSAAV</sequence>
<keyword evidence="2" id="KW-1185">Reference proteome</keyword>
<dbReference type="RefSeq" id="WP_381167812.1">
    <property type="nucleotide sequence ID" value="NZ_JBHSFK010000002.1"/>
</dbReference>
<evidence type="ECO:0000313" key="1">
    <source>
        <dbReference type="EMBL" id="MFC4498471.1"/>
    </source>
</evidence>
<evidence type="ECO:0000313" key="2">
    <source>
        <dbReference type="Proteomes" id="UP001595839"/>
    </source>
</evidence>
<reference evidence="2" key="1">
    <citation type="journal article" date="2019" name="Int. J. Syst. Evol. Microbiol.">
        <title>The Global Catalogue of Microorganisms (GCM) 10K type strain sequencing project: providing services to taxonomists for standard genome sequencing and annotation.</title>
        <authorList>
            <consortium name="The Broad Institute Genomics Platform"/>
            <consortium name="The Broad Institute Genome Sequencing Center for Infectious Disease"/>
            <person name="Wu L."/>
            <person name="Ma J."/>
        </authorList>
    </citation>
    <scope>NUCLEOTIDE SEQUENCE [LARGE SCALE GENOMIC DNA]</scope>
    <source>
        <strain evidence="2">CGMCC 4.7177</strain>
    </source>
</reference>
<protein>
    <submittedName>
        <fullName evidence="1">Uncharacterized protein</fullName>
    </submittedName>
</protein>